<sequence>MVEESDPHDRARAKKMRELSKEEIQKRILEIETEMQSGDFWLDKNKAQAAVRELQELKDAADGVDKYDRGGAVVSFFAGAGGDDAEDFVAILFDMYSRFFKKHGGWEVFILHTHENDHGGYRNLSVEVKGKNVYGMLKKESGVHRLVRISPFNAKKMRHTSFALVEVIPIFEKVEDFEINEDELTIEFAKSSGPGGQNVNKRETAVRIVHLPTKLSVHVSSERSQHQNKEKGMQILRGKIFKALEEDRVKKVEGMYVSKTTDIEWGSQIRSYVFHPYKLVKDHRTNVEIHDVESVLAGGIEPFLEAEKSL</sequence>
<comment type="similarity">
    <text evidence="1">Belongs to the prokaryotic/mitochondrial release factor family.</text>
</comment>
<dbReference type="SMART" id="SM00937">
    <property type="entry name" value="PCRF"/>
    <property type="match status" value="1"/>
</dbReference>
<comment type="caution">
    <text evidence="4">The sequence shown here is derived from an EMBL/GenBank/DDBJ whole genome shotgun (WGS) entry which is preliminary data.</text>
</comment>
<dbReference type="SUPFAM" id="SSF75620">
    <property type="entry name" value="Release factor"/>
    <property type="match status" value="1"/>
</dbReference>
<dbReference type="Pfam" id="PF00472">
    <property type="entry name" value="RF-1"/>
    <property type="match status" value="1"/>
</dbReference>
<evidence type="ECO:0000259" key="3">
    <source>
        <dbReference type="SMART" id="SM00937"/>
    </source>
</evidence>
<evidence type="ECO:0000313" key="5">
    <source>
        <dbReference type="Proteomes" id="UP000176221"/>
    </source>
</evidence>
<protein>
    <recommendedName>
        <fullName evidence="3">Peptide chain release factor domain-containing protein</fullName>
    </recommendedName>
</protein>
<dbReference type="InterPro" id="IPR005139">
    <property type="entry name" value="PCRF"/>
</dbReference>
<dbReference type="InterPro" id="IPR000352">
    <property type="entry name" value="Pep_chain_release_fac_I"/>
</dbReference>
<dbReference type="PANTHER" id="PTHR43116:SF3">
    <property type="entry name" value="CLASS I PEPTIDE CHAIN RELEASE FACTOR"/>
    <property type="match status" value="1"/>
</dbReference>
<gene>
    <name evidence="4" type="ORF">A2928_00440</name>
</gene>
<keyword evidence="2" id="KW-0488">Methylation</keyword>
<dbReference type="STRING" id="1802319.A2928_00440"/>
<dbReference type="Proteomes" id="UP000176221">
    <property type="component" value="Unassembled WGS sequence"/>
</dbReference>
<dbReference type="Gene3D" id="1.20.58.410">
    <property type="entry name" value="Release factor"/>
    <property type="match status" value="1"/>
</dbReference>
<feature type="domain" description="Peptide chain release factor" evidence="3">
    <location>
        <begin position="34"/>
        <end position="140"/>
    </location>
</feature>
<reference evidence="4 5" key="1">
    <citation type="journal article" date="2016" name="Nat. Commun.">
        <title>Thousands of microbial genomes shed light on interconnected biogeochemical processes in an aquifer system.</title>
        <authorList>
            <person name="Anantharaman K."/>
            <person name="Brown C.T."/>
            <person name="Hug L.A."/>
            <person name="Sharon I."/>
            <person name="Castelle C.J."/>
            <person name="Probst A.J."/>
            <person name="Thomas B.C."/>
            <person name="Singh A."/>
            <person name="Wilkins M.J."/>
            <person name="Karaoz U."/>
            <person name="Brodie E.L."/>
            <person name="Williams K.H."/>
            <person name="Hubbard S.S."/>
            <person name="Banfield J.F."/>
        </authorList>
    </citation>
    <scope>NUCLEOTIDE SEQUENCE [LARGE SCALE GENOMIC DNA]</scope>
</reference>
<dbReference type="EMBL" id="MHRX01000052">
    <property type="protein sequence ID" value="OHA32162.1"/>
    <property type="molecule type" value="Genomic_DNA"/>
</dbReference>
<dbReference type="InterPro" id="IPR045853">
    <property type="entry name" value="Pep_chain_release_fac_I_sf"/>
</dbReference>
<evidence type="ECO:0000313" key="4">
    <source>
        <dbReference type="EMBL" id="OHA32162.1"/>
    </source>
</evidence>
<organism evidence="4 5">
    <name type="scientific">Candidatus Taylorbacteria bacterium RIFCSPLOWO2_01_FULL_45_15b</name>
    <dbReference type="NCBI Taxonomy" id="1802319"/>
    <lineage>
        <taxon>Bacteria</taxon>
        <taxon>Candidatus Tayloriibacteriota</taxon>
    </lineage>
</organism>
<accession>A0A1G2NA56</accession>
<dbReference type="GO" id="GO:0003747">
    <property type="term" value="F:translation release factor activity"/>
    <property type="evidence" value="ECO:0007669"/>
    <property type="project" value="InterPro"/>
</dbReference>
<dbReference type="PANTHER" id="PTHR43116">
    <property type="entry name" value="PEPTIDE CHAIN RELEASE FACTOR 2"/>
    <property type="match status" value="1"/>
</dbReference>
<dbReference type="Gene3D" id="3.30.160.20">
    <property type="match status" value="1"/>
</dbReference>
<dbReference type="GO" id="GO:0005737">
    <property type="term" value="C:cytoplasm"/>
    <property type="evidence" value="ECO:0007669"/>
    <property type="project" value="UniProtKB-ARBA"/>
</dbReference>
<name>A0A1G2NA56_9BACT</name>
<evidence type="ECO:0000256" key="1">
    <source>
        <dbReference type="ARBA" id="ARBA00010835"/>
    </source>
</evidence>
<dbReference type="Pfam" id="PF03462">
    <property type="entry name" value="PCRF"/>
    <property type="match status" value="1"/>
</dbReference>
<dbReference type="AlphaFoldDB" id="A0A1G2NA56"/>
<dbReference type="Gene3D" id="3.30.70.1660">
    <property type="match status" value="1"/>
</dbReference>
<proteinExistence type="inferred from homology"/>
<evidence type="ECO:0000256" key="2">
    <source>
        <dbReference type="ARBA" id="ARBA00022481"/>
    </source>
</evidence>